<evidence type="ECO:0000313" key="1">
    <source>
        <dbReference type="EMBL" id="SDI70011.1"/>
    </source>
</evidence>
<protein>
    <submittedName>
        <fullName evidence="1">Uncharacterized protein</fullName>
    </submittedName>
</protein>
<accession>A0A1G8MPW0</accession>
<keyword evidence="2" id="KW-1185">Reference proteome</keyword>
<proteinExistence type="predicted"/>
<dbReference type="AlphaFoldDB" id="A0A1G8MPW0"/>
<dbReference type="STRING" id="335973.SAMN04488693_11916"/>
<dbReference type="EMBL" id="FNDT01000019">
    <property type="protein sequence ID" value="SDI70011.1"/>
    <property type="molecule type" value="Genomic_DNA"/>
</dbReference>
<name>A0A1G8MPW0_9MICC</name>
<gene>
    <name evidence="1" type="ORF">SAMN04488693_11916</name>
</gene>
<organism evidence="1 2">
    <name type="scientific">Arthrobacter subterraneus</name>
    <dbReference type="NCBI Taxonomy" id="335973"/>
    <lineage>
        <taxon>Bacteria</taxon>
        <taxon>Bacillati</taxon>
        <taxon>Actinomycetota</taxon>
        <taxon>Actinomycetes</taxon>
        <taxon>Micrococcales</taxon>
        <taxon>Micrococcaceae</taxon>
        <taxon>Arthrobacter</taxon>
    </lineage>
</organism>
<sequence>MGFFSRRRDRESDAVMLFYFHLNALVSSVIHPKFMNPRLVSELSLTDGDTDYAFSVVEFADFCSGAHGAPTTPNQRATILDTLQSLRRSVPSSQFDYRFCVYELNELESILRSMQETSR</sequence>
<dbReference type="Proteomes" id="UP000199258">
    <property type="component" value="Unassembled WGS sequence"/>
</dbReference>
<evidence type="ECO:0000313" key="2">
    <source>
        <dbReference type="Proteomes" id="UP000199258"/>
    </source>
</evidence>
<reference evidence="1 2" key="1">
    <citation type="submission" date="2016-10" db="EMBL/GenBank/DDBJ databases">
        <authorList>
            <person name="de Groot N.N."/>
        </authorList>
    </citation>
    <scope>NUCLEOTIDE SEQUENCE [LARGE SCALE GENOMIC DNA]</scope>
    <source>
        <strain evidence="1 2">NP_1H</strain>
    </source>
</reference>